<accession>A0AAD6VCJ4</accession>
<dbReference type="AlphaFoldDB" id="A0AAD6VCJ4"/>
<protein>
    <submittedName>
        <fullName evidence="2">Uncharacterized protein</fullName>
    </submittedName>
</protein>
<gene>
    <name evidence="2" type="ORF">GGX14DRAFT_566315</name>
</gene>
<feature type="region of interest" description="Disordered" evidence="1">
    <location>
        <begin position="63"/>
        <end position="89"/>
    </location>
</feature>
<dbReference type="InterPro" id="IPR041078">
    <property type="entry name" value="Plavaka"/>
</dbReference>
<organism evidence="2 3">
    <name type="scientific">Mycena pura</name>
    <dbReference type="NCBI Taxonomy" id="153505"/>
    <lineage>
        <taxon>Eukaryota</taxon>
        <taxon>Fungi</taxon>
        <taxon>Dikarya</taxon>
        <taxon>Basidiomycota</taxon>
        <taxon>Agaricomycotina</taxon>
        <taxon>Agaricomycetes</taxon>
        <taxon>Agaricomycetidae</taxon>
        <taxon>Agaricales</taxon>
        <taxon>Marasmiineae</taxon>
        <taxon>Mycenaceae</taxon>
        <taxon>Mycena</taxon>
    </lineage>
</organism>
<dbReference type="EMBL" id="JARJCW010000031">
    <property type="protein sequence ID" value="KAJ7209138.1"/>
    <property type="molecule type" value="Genomic_DNA"/>
</dbReference>
<feature type="compositionally biased region" description="Pro residues" evidence="1">
    <location>
        <begin position="70"/>
        <end position="82"/>
    </location>
</feature>
<evidence type="ECO:0000313" key="2">
    <source>
        <dbReference type="EMBL" id="KAJ7209138.1"/>
    </source>
</evidence>
<keyword evidence="3" id="KW-1185">Reference proteome</keyword>
<dbReference type="Pfam" id="PF18759">
    <property type="entry name" value="Plavaka"/>
    <property type="match status" value="1"/>
</dbReference>
<evidence type="ECO:0000256" key="1">
    <source>
        <dbReference type="SAM" id="MobiDB-lite"/>
    </source>
</evidence>
<proteinExistence type="predicted"/>
<sequence length="886" mass="101702">MAVDDIIQLPTHQIYEQMPMDFDQDANGPDAEVDASSVPTVALPLRFIFVKHHPHAKQPNEIISLDSAPSTPPLPDDNPRSPPLSNARPWRPFITYSDYKFTSRCVQRRTPNAEIDEDLNDLHTQAFSSDCFITFRTHRDMEKSLAAARTSNISFCRKTLTIDFDGTAFGGTYEVEVEFRDPWQIMKQWVSDETLAPVSTWFSQEKYYCKNGTIDLSDQLYDEPWTGRNWKYADDSLPADDLYPSCYLGLHVWLDKGLVSTKVKMHPILFRGCWIHSATRNGSGNGGSALAGFVKMPPGLRQIDPNTLTGSSRSEYDRLKRMIYRGVCHLVMASLEQRSHHGEALRFGDGITRIAYPGVLIESMDFEELAAWLAIRNSMSLHPCPQCPAHKNDLPRLTRSFTKRTSESMSCALARAPIPKTERNEYLKQYGLHDFEHFLWNFNNSDPYKATGYDCLHFFDGGIWGRHMWPLIKGCLQRDGLASKFNTNMDKFPRWRDLKHFSSPTTIDYSDGQTFLDILKSSLPCIVQLLPANSCLVRLIRVMTKVRALLGLEVTLDSRLAHLHKFIAEYERICNDVSETHNKSLNFLKQHFLSHAINCFKDKGTSRNQNTRVGEGFQQEIAAQYKKTNGKDAEHQMSIIDENEETMARLDMKVDEWRKSQEDDEKDPVLPHAVTSHWKLGSADARMTSTRVETVNRSNSLYRDFNMRLREYLAEYHPNHPVHEDQNIEVGALLKSFVFNLSSVSQVEPCKVLYVDFQSKVDWNNGRDILRCNPMFHGRQRYDSVIYEAQDDNLAMGQLQLVFRCHLPRNISLDLAMIWPYRKSSWAARTRTDCPMREWSPGSIFIALEHVTRGALLCPIFGAPREVFYVIDCVDGDMFLRVNNID</sequence>
<evidence type="ECO:0000313" key="3">
    <source>
        <dbReference type="Proteomes" id="UP001219525"/>
    </source>
</evidence>
<reference evidence="2" key="1">
    <citation type="submission" date="2023-03" db="EMBL/GenBank/DDBJ databases">
        <title>Massive genome expansion in bonnet fungi (Mycena s.s.) driven by repeated elements and novel gene families across ecological guilds.</title>
        <authorList>
            <consortium name="Lawrence Berkeley National Laboratory"/>
            <person name="Harder C.B."/>
            <person name="Miyauchi S."/>
            <person name="Viragh M."/>
            <person name="Kuo A."/>
            <person name="Thoen E."/>
            <person name="Andreopoulos B."/>
            <person name="Lu D."/>
            <person name="Skrede I."/>
            <person name="Drula E."/>
            <person name="Henrissat B."/>
            <person name="Morin E."/>
            <person name="Kohler A."/>
            <person name="Barry K."/>
            <person name="LaButti K."/>
            <person name="Morin E."/>
            <person name="Salamov A."/>
            <person name="Lipzen A."/>
            <person name="Mereny Z."/>
            <person name="Hegedus B."/>
            <person name="Baldrian P."/>
            <person name="Stursova M."/>
            <person name="Weitz H."/>
            <person name="Taylor A."/>
            <person name="Grigoriev I.V."/>
            <person name="Nagy L.G."/>
            <person name="Martin F."/>
            <person name="Kauserud H."/>
        </authorList>
    </citation>
    <scope>NUCLEOTIDE SEQUENCE</scope>
    <source>
        <strain evidence="2">9144</strain>
    </source>
</reference>
<dbReference type="Proteomes" id="UP001219525">
    <property type="component" value="Unassembled WGS sequence"/>
</dbReference>
<comment type="caution">
    <text evidence="2">The sequence shown here is derived from an EMBL/GenBank/DDBJ whole genome shotgun (WGS) entry which is preliminary data.</text>
</comment>
<name>A0AAD6VCJ4_9AGAR</name>